<dbReference type="Proteomes" id="UP001196413">
    <property type="component" value="Unassembled WGS sequence"/>
</dbReference>
<evidence type="ECO:0000313" key="3">
    <source>
        <dbReference type="Proteomes" id="UP001196413"/>
    </source>
</evidence>
<gene>
    <name evidence="2" type="ORF">KIN20_037199</name>
</gene>
<dbReference type="AlphaFoldDB" id="A0AAD5WM95"/>
<reference evidence="2" key="1">
    <citation type="submission" date="2021-06" db="EMBL/GenBank/DDBJ databases">
        <title>Parelaphostrongylus tenuis whole genome reference sequence.</title>
        <authorList>
            <person name="Garwood T.J."/>
            <person name="Larsen P.A."/>
            <person name="Fountain-Jones N.M."/>
            <person name="Garbe J.R."/>
            <person name="Macchietto M.G."/>
            <person name="Kania S.A."/>
            <person name="Gerhold R.W."/>
            <person name="Richards J.E."/>
            <person name="Wolf T.M."/>
        </authorList>
    </citation>
    <scope>NUCLEOTIDE SEQUENCE</scope>
    <source>
        <strain evidence="2">MNPRO001-30</strain>
        <tissue evidence="2">Meninges</tissue>
    </source>
</reference>
<organism evidence="2 3">
    <name type="scientific">Parelaphostrongylus tenuis</name>
    <name type="common">Meningeal worm</name>
    <dbReference type="NCBI Taxonomy" id="148309"/>
    <lineage>
        <taxon>Eukaryota</taxon>
        <taxon>Metazoa</taxon>
        <taxon>Ecdysozoa</taxon>
        <taxon>Nematoda</taxon>
        <taxon>Chromadorea</taxon>
        <taxon>Rhabditida</taxon>
        <taxon>Rhabditina</taxon>
        <taxon>Rhabditomorpha</taxon>
        <taxon>Strongyloidea</taxon>
        <taxon>Metastrongylidae</taxon>
        <taxon>Parelaphostrongylus</taxon>
    </lineage>
</organism>
<sequence>MRGERQQCRRKQVPLTIGRTPLHGDDDDDEIPRTKMCISNVPPSSKTLNRKEVKGRLSLRASSRRILAVVWRRVRSTLGVVVVQDENTSDRQNPYTWTITMISYQNISIYPMGDKRTNTLLRRRRGHRKTFSQSTSIGDKTSNDKIEQTHNHSKVPHN</sequence>
<feature type="compositionally biased region" description="Polar residues" evidence="1">
    <location>
        <begin position="131"/>
        <end position="140"/>
    </location>
</feature>
<comment type="caution">
    <text evidence="2">The sequence shown here is derived from an EMBL/GenBank/DDBJ whole genome shotgun (WGS) entry which is preliminary data.</text>
</comment>
<keyword evidence="3" id="KW-1185">Reference proteome</keyword>
<dbReference type="EMBL" id="JAHQIW010007462">
    <property type="protein sequence ID" value="KAJ1374498.1"/>
    <property type="molecule type" value="Genomic_DNA"/>
</dbReference>
<accession>A0AAD5WM95</accession>
<feature type="compositionally biased region" description="Basic and acidic residues" evidence="1">
    <location>
        <begin position="141"/>
        <end position="150"/>
    </location>
</feature>
<feature type="region of interest" description="Disordered" evidence="1">
    <location>
        <begin position="1"/>
        <end position="30"/>
    </location>
</feature>
<evidence type="ECO:0000313" key="2">
    <source>
        <dbReference type="EMBL" id="KAJ1374498.1"/>
    </source>
</evidence>
<proteinExistence type="predicted"/>
<evidence type="ECO:0000256" key="1">
    <source>
        <dbReference type="SAM" id="MobiDB-lite"/>
    </source>
</evidence>
<name>A0AAD5WM95_PARTN</name>
<feature type="region of interest" description="Disordered" evidence="1">
    <location>
        <begin position="123"/>
        <end position="158"/>
    </location>
</feature>
<protein>
    <submittedName>
        <fullName evidence="2">Uncharacterized protein</fullName>
    </submittedName>
</protein>